<keyword evidence="2" id="KW-1185">Reference proteome</keyword>
<dbReference type="EnsemblMetazoa" id="CJA31875.1">
    <property type="protein sequence ID" value="CJA31875.1"/>
    <property type="gene ID" value="WBGene00207722"/>
</dbReference>
<reference evidence="2" key="1">
    <citation type="submission" date="2010-08" db="EMBL/GenBank/DDBJ databases">
        <authorList>
            <consortium name="Caenorhabditis japonica Sequencing Consortium"/>
            <person name="Wilson R.K."/>
        </authorList>
    </citation>
    <scope>NUCLEOTIDE SEQUENCE [LARGE SCALE GENOMIC DNA]</scope>
    <source>
        <strain evidence="2">DF5081</strain>
    </source>
</reference>
<protein>
    <submittedName>
        <fullName evidence="1">Uncharacterized protein</fullName>
    </submittedName>
</protein>
<accession>A0A8R1IJX1</accession>
<evidence type="ECO:0000313" key="2">
    <source>
        <dbReference type="Proteomes" id="UP000005237"/>
    </source>
</evidence>
<evidence type="ECO:0000313" key="1">
    <source>
        <dbReference type="EnsemblMetazoa" id="CJA31875.1"/>
    </source>
</evidence>
<proteinExistence type="predicted"/>
<dbReference type="Proteomes" id="UP000005237">
    <property type="component" value="Unassembled WGS sequence"/>
</dbReference>
<name>A0A8R1IJX1_CAEJA</name>
<sequence length="87" mass="9817">VETDSLWIDLMDVQIKHSAPSRPLENPLLRRDKRFTKLPEWCQCDSAPQCPPGPPGPPGAPGAPGSEWQRYFFIGIFRLISNRFGLI</sequence>
<dbReference type="AlphaFoldDB" id="A0A8R1IJX1"/>
<reference evidence="1" key="2">
    <citation type="submission" date="2022-06" db="UniProtKB">
        <authorList>
            <consortium name="EnsemblMetazoa"/>
        </authorList>
    </citation>
    <scope>IDENTIFICATION</scope>
    <source>
        <strain evidence="1">DF5081</strain>
    </source>
</reference>
<organism evidence="1 2">
    <name type="scientific">Caenorhabditis japonica</name>
    <dbReference type="NCBI Taxonomy" id="281687"/>
    <lineage>
        <taxon>Eukaryota</taxon>
        <taxon>Metazoa</taxon>
        <taxon>Ecdysozoa</taxon>
        <taxon>Nematoda</taxon>
        <taxon>Chromadorea</taxon>
        <taxon>Rhabditida</taxon>
        <taxon>Rhabditina</taxon>
        <taxon>Rhabditomorpha</taxon>
        <taxon>Rhabditoidea</taxon>
        <taxon>Rhabditidae</taxon>
        <taxon>Peloderinae</taxon>
        <taxon>Caenorhabditis</taxon>
    </lineage>
</organism>